<dbReference type="Proteomes" id="UP001213681">
    <property type="component" value="Unassembled WGS sequence"/>
</dbReference>
<accession>A0AAD6G1A4</accession>
<feature type="non-terminal residue" evidence="1">
    <location>
        <position position="200"/>
    </location>
</feature>
<comment type="caution">
    <text evidence="1">The sequence shown here is derived from an EMBL/GenBank/DDBJ whole genome shotgun (WGS) entry which is preliminary data.</text>
</comment>
<sequence>TFKRNSIKELHVLRHVVSPANIRISRNKITITICLKELALATLRNVANSAFKGLSTVADVLALSVRVSKTDYGYTEFAAALQTALILYTQLAVERAQLYNRKSKCLEAWKKDFIQKWWDFAYNEYISGSGFTEYDRCHGVYLGIMEVRHPTPPARCSGDFGDYGSGSRWDALVPMNCSRSRNNDVQLSNLYRSNNPFHVK</sequence>
<keyword evidence="2" id="KW-1185">Reference proteome</keyword>
<evidence type="ECO:0000313" key="2">
    <source>
        <dbReference type="Proteomes" id="UP001213681"/>
    </source>
</evidence>
<protein>
    <submittedName>
        <fullName evidence="1">Uncharacterized protein</fullName>
    </submittedName>
</protein>
<evidence type="ECO:0000313" key="1">
    <source>
        <dbReference type="EMBL" id="KAJ5444684.1"/>
    </source>
</evidence>
<reference evidence="1" key="2">
    <citation type="journal article" date="2023" name="IMA Fungus">
        <title>Comparative genomic study of the Penicillium genus elucidates a diverse pangenome and 15 lateral gene transfer events.</title>
        <authorList>
            <person name="Petersen C."/>
            <person name="Sorensen T."/>
            <person name="Nielsen M.R."/>
            <person name="Sondergaard T.E."/>
            <person name="Sorensen J.L."/>
            <person name="Fitzpatrick D.A."/>
            <person name="Frisvad J.C."/>
            <person name="Nielsen K.L."/>
        </authorList>
    </citation>
    <scope>NUCLEOTIDE SEQUENCE</scope>
    <source>
        <strain evidence="1">IBT 16125</strain>
    </source>
</reference>
<reference evidence="1" key="1">
    <citation type="submission" date="2022-12" db="EMBL/GenBank/DDBJ databases">
        <authorList>
            <person name="Petersen C."/>
        </authorList>
    </citation>
    <scope>NUCLEOTIDE SEQUENCE</scope>
    <source>
        <strain evidence="1">IBT 16125</strain>
    </source>
</reference>
<organism evidence="1 2">
    <name type="scientific">Penicillium daleae</name>
    <dbReference type="NCBI Taxonomy" id="63821"/>
    <lineage>
        <taxon>Eukaryota</taxon>
        <taxon>Fungi</taxon>
        <taxon>Dikarya</taxon>
        <taxon>Ascomycota</taxon>
        <taxon>Pezizomycotina</taxon>
        <taxon>Eurotiomycetes</taxon>
        <taxon>Eurotiomycetidae</taxon>
        <taxon>Eurotiales</taxon>
        <taxon>Aspergillaceae</taxon>
        <taxon>Penicillium</taxon>
    </lineage>
</organism>
<gene>
    <name evidence="1" type="ORF">N7458_008556</name>
</gene>
<dbReference type="GeneID" id="81602181"/>
<dbReference type="AlphaFoldDB" id="A0AAD6G1A4"/>
<dbReference type="RefSeq" id="XP_056764764.1">
    <property type="nucleotide sequence ID" value="XM_056911938.1"/>
</dbReference>
<dbReference type="EMBL" id="JAPVEA010000007">
    <property type="protein sequence ID" value="KAJ5444684.1"/>
    <property type="molecule type" value="Genomic_DNA"/>
</dbReference>
<name>A0AAD6G1A4_9EURO</name>
<proteinExistence type="predicted"/>